<evidence type="ECO:0000313" key="8">
    <source>
        <dbReference type="Proteomes" id="UP000698963"/>
    </source>
</evidence>
<keyword evidence="2" id="KW-0645">Protease</keyword>
<evidence type="ECO:0000256" key="3">
    <source>
        <dbReference type="ARBA" id="ARBA00022801"/>
    </source>
</evidence>
<evidence type="ECO:0000256" key="5">
    <source>
        <dbReference type="SAM" id="SignalP"/>
    </source>
</evidence>
<dbReference type="SUPFAM" id="SSF54001">
    <property type="entry name" value="Cysteine proteinases"/>
    <property type="match status" value="1"/>
</dbReference>
<dbReference type="PANTHER" id="PTHR47053">
    <property type="entry name" value="MUREIN DD-ENDOPEPTIDASE MEPH-RELATED"/>
    <property type="match status" value="1"/>
</dbReference>
<feature type="domain" description="NlpC/P60" evidence="6">
    <location>
        <begin position="73"/>
        <end position="197"/>
    </location>
</feature>
<dbReference type="InterPro" id="IPR000064">
    <property type="entry name" value="NLP_P60_dom"/>
</dbReference>
<dbReference type="Proteomes" id="UP000698963">
    <property type="component" value="Unassembled WGS sequence"/>
</dbReference>
<proteinExistence type="inferred from homology"/>
<dbReference type="PANTHER" id="PTHR47053:SF1">
    <property type="entry name" value="MUREIN DD-ENDOPEPTIDASE MEPH-RELATED"/>
    <property type="match status" value="1"/>
</dbReference>
<feature type="chain" id="PRO_5037300033" evidence="5">
    <location>
        <begin position="23"/>
        <end position="214"/>
    </location>
</feature>
<comment type="similarity">
    <text evidence="1">Belongs to the peptidase C40 family.</text>
</comment>
<keyword evidence="4" id="KW-0788">Thiol protease</keyword>
<reference evidence="7" key="2">
    <citation type="submission" date="2021-09" db="EMBL/GenBank/DDBJ databases">
        <authorList>
            <person name="Gilroy R."/>
        </authorList>
    </citation>
    <scope>NUCLEOTIDE SEQUENCE</scope>
    <source>
        <strain evidence="7">ChiGjej2B2-19336</strain>
    </source>
</reference>
<feature type="signal peptide" evidence="5">
    <location>
        <begin position="1"/>
        <end position="22"/>
    </location>
</feature>
<dbReference type="GO" id="GO:0006508">
    <property type="term" value="P:proteolysis"/>
    <property type="evidence" value="ECO:0007669"/>
    <property type="project" value="UniProtKB-KW"/>
</dbReference>
<evidence type="ECO:0000256" key="1">
    <source>
        <dbReference type="ARBA" id="ARBA00007074"/>
    </source>
</evidence>
<dbReference type="InterPro" id="IPR051202">
    <property type="entry name" value="Peptidase_C40"/>
</dbReference>
<keyword evidence="5" id="KW-0732">Signal</keyword>
<dbReference type="Gene3D" id="3.90.1720.10">
    <property type="entry name" value="endopeptidase domain like (from Nostoc punctiforme)"/>
    <property type="match status" value="1"/>
</dbReference>
<reference evidence="7" key="1">
    <citation type="journal article" date="2021" name="PeerJ">
        <title>Extensive microbial diversity within the chicken gut microbiome revealed by metagenomics and culture.</title>
        <authorList>
            <person name="Gilroy R."/>
            <person name="Ravi A."/>
            <person name="Getino M."/>
            <person name="Pursley I."/>
            <person name="Horton D.L."/>
            <person name="Alikhan N.F."/>
            <person name="Baker D."/>
            <person name="Gharbi K."/>
            <person name="Hall N."/>
            <person name="Watson M."/>
            <person name="Adriaenssens E.M."/>
            <person name="Foster-Nyarko E."/>
            <person name="Jarju S."/>
            <person name="Secka A."/>
            <person name="Antonio M."/>
            <person name="Oren A."/>
            <person name="Chaudhuri R.R."/>
            <person name="La Ragione R."/>
            <person name="Hildebrand F."/>
            <person name="Pallen M.J."/>
        </authorList>
    </citation>
    <scope>NUCLEOTIDE SEQUENCE</scope>
    <source>
        <strain evidence="7">ChiGjej2B2-19336</strain>
    </source>
</reference>
<dbReference type="RefSeq" id="WP_304124192.1">
    <property type="nucleotide sequence ID" value="NZ_DYZA01000248.1"/>
</dbReference>
<sequence>MLPRLRTFVLFLCTCLPTLALCACQPKAGSEHLPIPDSTPETASSVSSASVDKLLLPDGKDILYRAELCPTVMSLGEDVADIARQHLGIRYRRGGASPKSGFDCSGFVYWVFAKYGVSVPRDTVRQSRAGQEVARNDLLPGDILIFRIGNTPNGRHSAIYIGDDKFIHSPSAGSRVRIENLNAAYWTRHYMTARRVLETPPCDLDLYSSPDTVD</sequence>
<dbReference type="Pfam" id="PF00877">
    <property type="entry name" value="NLPC_P60"/>
    <property type="match status" value="1"/>
</dbReference>
<dbReference type="InterPro" id="IPR038765">
    <property type="entry name" value="Papain-like_cys_pep_sf"/>
</dbReference>
<organism evidence="7 8">
    <name type="scientific">Mailhella massiliensis</name>
    <dbReference type="NCBI Taxonomy" id="1903261"/>
    <lineage>
        <taxon>Bacteria</taxon>
        <taxon>Pseudomonadati</taxon>
        <taxon>Thermodesulfobacteriota</taxon>
        <taxon>Desulfovibrionia</taxon>
        <taxon>Desulfovibrionales</taxon>
        <taxon>Desulfovibrionaceae</taxon>
        <taxon>Mailhella</taxon>
    </lineage>
</organism>
<dbReference type="GO" id="GO:0008234">
    <property type="term" value="F:cysteine-type peptidase activity"/>
    <property type="evidence" value="ECO:0007669"/>
    <property type="project" value="UniProtKB-KW"/>
</dbReference>
<name>A0A921AYB5_9BACT</name>
<dbReference type="PROSITE" id="PS51257">
    <property type="entry name" value="PROKAR_LIPOPROTEIN"/>
    <property type="match status" value="1"/>
</dbReference>
<evidence type="ECO:0000256" key="2">
    <source>
        <dbReference type="ARBA" id="ARBA00022670"/>
    </source>
</evidence>
<feature type="non-terminal residue" evidence="7">
    <location>
        <position position="214"/>
    </location>
</feature>
<accession>A0A921AYB5</accession>
<dbReference type="EMBL" id="DYZA01000248">
    <property type="protein sequence ID" value="HJD98363.1"/>
    <property type="molecule type" value="Genomic_DNA"/>
</dbReference>
<evidence type="ECO:0000259" key="6">
    <source>
        <dbReference type="PROSITE" id="PS51935"/>
    </source>
</evidence>
<comment type="caution">
    <text evidence="7">The sequence shown here is derived from an EMBL/GenBank/DDBJ whole genome shotgun (WGS) entry which is preliminary data.</text>
</comment>
<gene>
    <name evidence="7" type="ORF">K8W16_12055</name>
</gene>
<dbReference type="AlphaFoldDB" id="A0A921AYB5"/>
<evidence type="ECO:0000256" key="4">
    <source>
        <dbReference type="ARBA" id="ARBA00022807"/>
    </source>
</evidence>
<protein>
    <submittedName>
        <fullName evidence="7">C40 family peptidase</fullName>
    </submittedName>
</protein>
<keyword evidence="3" id="KW-0378">Hydrolase</keyword>
<evidence type="ECO:0000313" key="7">
    <source>
        <dbReference type="EMBL" id="HJD98363.1"/>
    </source>
</evidence>
<dbReference type="PROSITE" id="PS51935">
    <property type="entry name" value="NLPC_P60"/>
    <property type="match status" value="1"/>
</dbReference>